<dbReference type="InterPro" id="IPR043136">
    <property type="entry name" value="B30.2/SPRY_sf"/>
</dbReference>
<dbReference type="PANTHER" id="PTHR12864">
    <property type="entry name" value="RAN BINDING PROTEIN 9-RELATED"/>
    <property type="match status" value="1"/>
</dbReference>
<dbReference type="SUPFAM" id="SSF49899">
    <property type="entry name" value="Concanavalin A-like lectins/glucanases"/>
    <property type="match status" value="1"/>
</dbReference>
<dbReference type="Pfam" id="PF00622">
    <property type="entry name" value="SPRY"/>
    <property type="match status" value="1"/>
</dbReference>
<dbReference type="Proteomes" id="UP000887572">
    <property type="component" value="Unplaced"/>
</dbReference>
<reference evidence="3" key="1">
    <citation type="submission" date="2022-11" db="UniProtKB">
        <authorList>
            <consortium name="WormBaseParasite"/>
        </authorList>
    </citation>
    <scope>IDENTIFICATION</scope>
</reference>
<accession>A0A914IGR4</accession>
<dbReference type="InterPro" id="IPR003877">
    <property type="entry name" value="SPRY_dom"/>
</dbReference>
<dbReference type="InterPro" id="IPR013320">
    <property type="entry name" value="ConA-like_dom_sf"/>
</dbReference>
<organism evidence="2 3">
    <name type="scientific">Globodera rostochiensis</name>
    <name type="common">Golden nematode worm</name>
    <name type="synonym">Heterodera rostochiensis</name>
    <dbReference type="NCBI Taxonomy" id="31243"/>
    <lineage>
        <taxon>Eukaryota</taxon>
        <taxon>Metazoa</taxon>
        <taxon>Ecdysozoa</taxon>
        <taxon>Nematoda</taxon>
        <taxon>Chromadorea</taxon>
        <taxon>Rhabditida</taxon>
        <taxon>Tylenchina</taxon>
        <taxon>Tylenchomorpha</taxon>
        <taxon>Tylenchoidea</taxon>
        <taxon>Heteroderidae</taxon>
        <taxon>Heteroderinae</taxon>
        <taxon>Globodera</taxon>
    </lineage>
</organism>
<feature type="domain" description="B30.2/SPRY" evidence="1">
    <location>
        <begin position="1"/>
        <end position="194"/>
    </location>
</feature>
<dbReference type="WBParaSite" id="Gr19_v10_g9736.t1">
    <property type="protein sequence ID" value="Gr19_v10_g9736.t1"/>
    <property type="gene ID" value="Gr19_v10_g9736"/>
</dbReference>
<evidence type="ECO:0000313" key="2">
    <source>
        <dbReference type="Proteomes" id="UP000887572"/>
    </source>
</evidence>
<evidence type="ECO:0000313" key="3">
    <source>
        <dbReference type="WBParaSite" id="Gr19_v10_g9736.t1"/>
    </source>
</evidence>
<dbReference type="CDD" id="cd12885">
    <property type="entry name" value="SPRY_RanBP_like"/>
    <property type="match status" value="1"/>
</dbReference>
<dbReference type="AlphaFoldDB" id="A0A914IGR4"/>
<dbReference type="PROSITE" id="PS50188">
    <property type="entry name" value="B302_SPRY"/>
    <property type="match status" value="1"/>
</dbReference>
<name>A0A914IGR4_GLORO</name>
<dbReference type="Gene3D" id="2.60.120.920">
    <property type="match status" value="1"/>
</dbReference>
<dbReference type="InterPro" id="IPR050618">
    <property type="entry name" value="Ubq-SigPath_Reg"/>
</dbReference>
<keyword evidence="2" id="KW-1185">Reference proteome</keyword>
<dbReference type="InterPro" id="IPR001870">
    <property type="entry name" value="B30.2/SPRY"/>
</dbReference>
<protein>
    <submittedName>
        <fullName evidence="3">B30.2/SPRY domain-containing protein</fullName>
    </submittedName>
</protein>
<dbReference type="SMART" id="SM00449">
    <property type="entry name" value="SPRY"/>
    <property type="match status" value="1"/>
</dbReference>
<evidence type="ECO:0000259" key="1">
    <source>
        <dbReference type="PROSITE" id="PS50188"/>
    </source>
</evidence>
<proteinExistence type="predicted"/>
<sequence>MLRKTSEQHLPLNSGLTVQNRWDSAVCHGGLTLSEPDRLIAQLTGEKAGTCSIRAEQPIPKKDLGIFYYEVTISQEEYSIQIGLATKQMPLNRWVGWSEGTYAYESDGWFWGHEVEGCSLSGGRPYIAGKPKFGVGDVIGCGVNLTSRQIIYTKNGQRLESAGLFVDSADELFPCVSLYQPGTKIEANFGPNFKFNIAADGI</sequence>
<dbReference type="InterPro" id="IPR044736">
    <property type="entry name" value="Gid1/RanBPM/SPLA_SPRY"/>
</dbReference>